<gene>
    <name evidence="4" type="ORF">WJX75_002134</name>
</gene>
<keyword evidence="5" id="KW-1185">Reference proteome</keyword>
<accession>A0ABR2YJ37</accession>
<evidence type="ECO:0000256" key="2">
    <source>
        <dbReference type="ARBA" id="ARBA00022614"/>
    </source>
</evidence>
<dbReference type="Pfam" id="PF12799">
    <property type="entry name" value="LRR_4"/>
    <property type="match status" value="1"/>
</dbReference>
<protein>
    <recommendedName>
        <fullName evidence="6">L domain-like protein</fullName>
    </recommendedName>
</protein>
<keyword evidence="3" id="KW-0677">Repeat</keyword>
<comment type="caution">
    <text evidence="4">The sequence shown here is derived from an EMBL/GenBank/DDBJ whole genome shotgun (WGS) entry which is preliminary data.</text>
</comment>
<evidence type="ECO:0000256" key="3">
    <source>
        <dbReference type="ARBA" id="ARBA00022737"/>
    </source>
</evidence>
<dbReference type="InterPro" id="IPR032675">
    <property type="entry name" value="LRR_dom_sf"/>
</dbReference>
<dbReference type="InterPro" id="IPR050836">
    <property type="entry name" value="SDS22/Internalin_LRR"/>
</dbReference>
<evidence type="ECO:0008006" key="6">
    <source>
        <dbReference type="Google" id="ProtNLM"/>
    </source>
</evidence>
<dbReference type="SUPFAM" id="SSF52058">
    <property type="entry name" value="L domain-like"/>
    <property type="match status" value="1"/>
</dbReference>
<dbReference type="EMBL" id="JALJOT010000010">
    <property type="protein sequence ID" value="KAK9906460.1"/>
    <property type="molecule type" value="Genomic_DNA"/>
</dbReference>
<evidence type="ECO:0000313" key="5">
    <source>
        <dbReference type="Proteomes" id="UP001491310"/>
    </source>
</evidence>
<dbReference type="Proteomes" id="UP001491310">
    <property type="component" value="Unassembled WGS sequence"/>
</dbReference>
<organism evidence="4 5">
    <name type="scientific">Coccomyxa subellipsoidea</name>
    <dbReference type="NCBI Taxonomy" id="248742"/>
    <lineage>
        <taxon>Eukaryota</taxon>
        <taxon>Viridiplantae</taxon>
        <taxon>Chlorophyta</taxon>
        <taxon>core chlorophytes</taxon>
        <taxon>Trebouxiophyceae</taxon>
        <taxon>Trebouxiophyceae incertae sedis</taxon>
        <taxon>Coccomyxaceae</taxon>
        <taxon>Coccomyxa</taxon>
    </lineage>
</organism>
<dbReference type="SMART" id="SM00365">
    <property type="entry name" value="LRR_SD22"/>
    <property type="match status" value="4"/>
</dbReference>
<dbReference type="PANTHER" id="PTHR46652">
    <property type="entry name" value="LEUCINE-RICH REPEAT AND IQ DOMAIN-CONTAINING PROTEIN 1-RELATED"/>
    <property type="match status" value="1"/>
</dbReference>
<keyword evidence="2" id="KW-0433">Leucine-rich repeat</keyword>
<dbReference type="PANTHER" id="PTHR46652:SF3">
    <property type="entry name" value="LEUCINE-RICH REPEAT-CONTAINING PROTEIN 9"/>
    <property type="match status" value="1"/>
</dbReference>
<evidence type="ECO:0000256" key="1">
    <source>
        <dbReference type="ARBA" id="ARBA00004430"/>
    </source>
</evidence>
<proteinExistence type="predicted"/>
<dbReference type="PROSITE" id="PS51450">
    <property type="entry name" value="LRR"/>
    <property type="match status" value="4"/>
</dbReference>
<name>A0ABR2YJ37_9CHLO</name>
<dbReference type="PROSITE" id="PS51257">
    <property type="entry name" value="PROKAR_LIPOPROTEIN"/>
    <property type="match status" value="1"/>
</dbReference>
<dbReference type="InterPro" id="IPR025875">
    <property type="entry name" value="Leu-rich_rpt_4"/>
</dbReference>
<reference evidence="4 5" key="1">
    <citation type="journal article" date="2024" name="Nat. Commun.">
        <title>Phylogenomics reveals the evolutionary origins of lichenization in chlorophyte algae.</title>
        <authorList>
            <person name="Puginier C."/>
            <person name="Libourel C."/>
            <person name="Otte J."/>
            <person name="Skaloud P."/>
            <person name="Haon M."/>
            <person name="Grisel S."/>
            <person name="Petersen M."/>
            <person name="Berrin J.G."/>
            <person name="Delaux P.M."/>
            <person name="Dal Grande F."/>
            <person name="Keller J."/>
        </authorList>
    </citation>
    <scope>NUCLEOTIDE SEQUENCE [LARGE SCALE GENOMIC DNA]</scope>
    <source>
        <strain evidence="4 5">SAG 216-7</strain>
    </source>
</reference>
<comment type="subcellular location">
    <subcellularLocation>
        <location evidence="1">Cytoplasm</location>
        <location evidence="1">Cytoskeleton</location>
        <location evidence="1">Cilium axoneme</location>
    </subcellularLocation>
</comment>
<evidence type="ECO:0000313" key="4">
    <source>
        <dbReference type="EMBL" id="KAK9906460.1"/>
    </source>
</evidence>
<dbReference type="Gene3D" id="3.80.10.10">
    <property type="entry name" value="Ribonuclease Inhibitor"/>
    <property type="match status" value="2"/>
</dbReference>
<sequence>MPVAQVRGAIAHAASQGCAAAILREFKAACSKRDEEAATNLMEGAAAEPFIGASFQAAFNRATSLGLDAACAAATTLIAPRREDMSKRLATQALTSTAAQLTGLESCSRLQVLNVSNNALASIKGIARLTSLRELDLSVNAVTSLGGLQCCSELERLNVDDNKLCCVEGNLPITALTWLSLANNALTSIEGIPGCSMLGHLSVQGNKITSLSGLQACTRLCHLDVGLNKLTAFPSSSLSLDSLRHIVLNGNRYLEERCRLLPQLEKEHSHARVPHEELEERMTNHLSASSFTPLALLQWQLSGRGSPFSLGQMGVMRGVRSVSREQLSIVMSRAGRRAQSQAPDDIYPARVLQHNNLARRHWILSQVQITPH</sequence>
<dbReference type="InterPro" id="IPR001611">
    <property type="entry name" value="Leu-rich_rpt"/>
</dbReference>